<dbReference type="Gene3D" id="1.10.510.10">
    <property type="entry name" value="Transferase(Phosphotransferase) domain 1"/>
    <property type="match status" value="1"/>
</dbReference>
<feature type="region of interest" description="Disordered" evidence="3">
    <location>
        <begin position="171"/>
        <end position="192"/>
    </location>
</feature>
<dbReference type="PROSITE" id="PS50030">
    <property type="entry name" value="UBA"/>
    <property type="match status" value="1"/>
</dbReference>
<feature type="compositionally biased region" description="Acidic residues" evidence="3">
    <location>
        <begin position="214"/>
        <end position="224"/>
    </location>
</feature>
<dbReference type="InterPro" id="IPR011009">
    <property type="entry name" value="Kinase-like_dom_sf"/>
</dbReference>
<gene>
    <name evidence="5" type="ORF">BSL78_12560</name>
</gene>
<dbReference type="GO" id="GO:0050321">
    <property type="term" value="F:tau-protein kinase activity"/>
    <property type="evidence" value="ECO:0007669"/>
    <property type="project" value="TreeGrafter"/>
</dbReference>
<dbReference type="STRING" id="307972.A0A2G8KRC4"/>
<feature type="domain" description="UBA" evidence="4">
    <location>
        <begin position="104"/>
        <end position="145"/>
    </location>
</feature>
<sequence>MNSYEPWSGTLCFSSGALPFDGKTLHSLRGRVLSGQFRVPFFMSADCEDLIRHMLVLDPVRRFSTKHVFSHRWTKDCDSDPAFDQMLAKYERIASNPEQLMEPTLNEQIIHQMVSLRIERESIIQSLSAKGFDNISAIYNLLLDNSSPQSQPPQLRQADIGPLPVVSVTGGSGSTGSIEGANMGRRPSSPGGQVIPQVRFSLESEHTISQTSDQSEDMDSETEDINPNMLGRTLTNEDTRAVWATPVTRFQRTSALTGHRHPS</sequence>
<dbReference type="EMBL" id="MRZV01000415">
    <property type="protein sequence ID" value="PIK50553.1"/>
    <property type="molecule type" value="Genomic_DNA"/>
</dbReference>
<dbReference type="InterPro" id="IPR057380">
    <property type="entry name" value="UBA_SIK1/2/3"/>
</dbReference>
<accession>A0A2G8KRC4</accession>
<reference evidence="5 6" key="1">
    <citation type="journal article" date="2017" name="PLoS Biol.">
        <title>The sea cucumber genome provides insights into morphological evolution and visceral regeneration.</title>
        <authorList>
            <person name="Zhang X."/>
            <person name="Sun L."/>
            <person name="Yuan J."/>
            <person name="Sun Y."/>
            <person name="Gao Y."/>
            <person name="Zhang L."/>
            <person name="Li S."/>
            <person name="Dai H."/>
            <person name="Hamel J.F."/>
            <person name="Liu C."/>
            <person name="Yu Y."/>
            <person name="Liu S."/>
            <person name="Lin W."/>
            <person name="Guo K."/>
            <person name="Jin S."/>
            <person name="Xu P."/>
            <person name="Storey K.B."/>
            <person name="Huan P."/>
            <person name="Zhang T."/>
            <person name="Zhou Y."/>
            <person name="Zhang J."/>
            <person name="Lin C."/>
            <person name="Li X."/>
            <person name="Xing L."/>
            <person name="Huo D."/>
            <person name="Sun M."/>
            <person name="Wang L."/>
            <person name="Mercier A."/>
            <person name="Li F."/>
            <person name="Yang H."/>
            <person name="Xiang J."/>
        </authorList>
    </citation>
    <scope>NUCLEOTIDE SEQUENCE [LARGE SCALE GENOMIC DNA]</scope>
    <source>
        <strain evidence="5">Shaxun</strain>
        <tissue evidence="5">Muscle</tissue>
    </source>
</reference>
<dbReference type="Gene3D" id="1.10.8.10">
    <property type="entry name" value="DNA helicase RuvA subunit, C-terminal domain"/>
    <property type="match status" value="1"/>
</dbReference>
<dbReference type="GO" id="GO:0005524">
    <property type="term" value="F:ATP binding"/>
    <property type="evidence" value="ECO:0007669"/>
    <property type="project" value="UniProtKB-KW"/>
</dbReference>
<evidence type="ECO:0000313" key="6">
    <source>
        <dbReference type="Proteomes" id="UP000230750"/>
    </source>
</evidence>
<organism evidence="5 6">
    <name type="scientific">Stichopus japonicus</name>
    <name type="common">Sea cucumber</name>
    <dbReference type="NCBI Taxonomy" id="307972"/>
    <lineage>
        <taxon>Eukaryota</taxon>
        <taxon>Metazoa</taxon>
        <taxon>Echinodermata</taxon>
        <taxon>Eleutherozoa</taxon>
        <taxon>Echinozoa</taxon>
        <taxon>Holothuroidea</taxon>
        <taxon>Aspidochirotacea</taxon>
        <taxon>Aspidochirotida</taxon>
        <taxon>Stichopodidae</taxon>
        <taxon>Apostichopus</taxon>
    </lineage>
</organism>
<dbReference type="AlphaFoldDB" id="A0A2G8KRC4"/>
<dbReference type="GO" id="GO:0000226">
    <property type="term" value="P:microtubule cytoskeleton organization"/>
    <property type="evidence" value="ECO:0007669"/>
    <property type="project" value="TreeGrafter"/>
</dbReference>
<dbReference type="GO" id="GO:0035556">
    <property type="term" value="P:intracellular signal transduction"/>
    <property type="evidence" value="ECO:0007669"/>
    <property type="project" value="TreeGrafter"/>
</dbReference>
<keyword evidence="1" id="KW-0547">Nucleotide-binding</keyword>
<keyword evidence="5" id="KW-0808">Transferase</keyword>
<keyword evidence="6" id="KW-1185">Reference proteome</keyword>
<dbReference type="PANTHER" id="PTHR24346:SF42">
    <property type="entry name" value="SERINE_THREONINE-PROTEIN KINASE SIK3"/>
    <property type="match status" value="1"/>
</dbReference>
<dbReference type="InterPro" id="IPR015940">
    <property type="entry name" value="UBA"/>
</dbReference>
<dbReference type="PANTHER" id="PTHR24346">
    <property type="entry name" value="MAP/MICROTUBULE AFFINITY-REGULATING KINASE"/>
    <property type="match status" value="1"/>
</dbReference>
<evidence type="ECO:0000259" key="4">
    <source>
        <dbReference type="PROSITE" id="PS50030"/>
    </source>
</evidence>
<comment type="caution">
    <text evidence="5">The sequence shown here is derived from an EMBL/GenBank/DDBJ whole genome shotgun (WGS) entry which is preliminary data.</text>
</comment>
<dbReference type="CDD" id="cd14338">
    <property type="entry name" value="UBA_SIK"/>
    <property type="match status" value="1"/>
</dbReference>
<feature type="region of interest" description="Disordered" evidence="3">
    <location>
        <begin position="205"/>
        <end position="231"/>
    </location>
</feature>
<keyword evidence="5" id="KW-0418">Kinase</keyword>
<protein>
    <submittedName>
        <fullName evidence="5">Putative serine/threonine-protein kinase SIK3</fullName>
    </submittedName>
</protein>
<dbReference type="SUPFAM" id="SSF56112">
    <property type="entry name" value="Protein kinase-like (PK-like)"/>
    <property type="match status" value="1"/>
</dbReference>
<dbReference type="OrthoDB" id="193931at2759"/>
<evidence type="ECO:0000256" key="1">
    <source>
        <dbReference type="ARBA" id="ARBA00022741"/>
    </source>
</evidence>
<keyword evidence="2" id="KW-0067">ATP-binding</keyword>
<evidence type="ECO:0000256" key="3">
    <source>
        <dbReference type="SAM" id="MobiDB-lite"/>
    </source>
</evidence>
<dbReference type="Proteomes" id="UP000230750">
    <property type="component" value="Unassembled WGS sequence"/>
</dbReference>
<evidence type="ECO:0000313" key="5">
    <source>
        <dbReference type="EMBL" id="PIK50553.1"/>
    </source>
</evidence>
<evidence type="ECO:0000256" key="2">
    <source>
        <dbReference type="ARBA" id="ARBA00022840"/>
    </source>
</evidence>
<proteinExistence type="predicted"/>
<dbReference type="Pfam" id="PF23312">
    <property type="entry name" value="UBA_SIK3"/>
    <property type="match status" value="1"/>
</dbReference>
<dbReference type="GO" id="GO:0005737">
    <property type="term" value="C:cytoplasm"/>
    <property type="evidence" value="ECO:0007669"/>
    <property type="project" value="TreeGrafter"/>
</dbReference>
<name>A0A2G8KRC4_STIJA</name>